<dbReference type="Pfam" id="PF06165">
    <property type="entry name" value="GH94_b-supersand"/>
    <property type="match status" value="2"/>
</dbReference>
<evidence type="ECO:0000313" key="8">
    <source>
        <dbReference type="Proteomes" id="UP000003844"/>
    </source>
</evidence>
<dbReference type="InterPro" id="IPR011013">
    <property type="entry name" value="Gal_mutarotase_sf_dom"/>
</dbReference>
<dbReference type="InterPro" id="IPR037820">
    <property type="entry name" value="GH94N_NdvB"/>
</dbReference>
<dbReference type="InterPro" id="IPR037018">
    <property type="entry name" value="GH65_N"/>
</dbReference>
<dbReference type="InterPro" id="IPR008928">
    <property type="entry name" value="6-hairpin_glycosidase_sf"/>
</dbReference>
<protein>
    <submittedName>
        <fullName evidence="7">Glycosyltransferase 36</fullName>
    </submittedName>
</protein>
<feature type="domain" description="Glycoamylase-like" evidence="5">
    <location>
        <begin position="1332"/>
        <end position="1531"/>
    </location>
</feature>
<dbReference type="InterPro" id="IPR010383">
    <property type="entry name" value="Glyco_hydrolase_94_b-supersand"/>
</dbReference>
<dbReference type="Gene3D" id="2.60.420.10">
    <property type="entry name" value="Maltose phosphorylase, domain 3"/>
    <property type="match status" value="1"/>
</dbReference>
<proteinExistence type="predicted"/>
<keyword evidence="1" id="KW-0328">Glycosyltransferase</keyword>
<dbReference type="eggNOG" id="COG3459">
    <property type="taxonomic scope" value="Bacteria"/>
</dbReference>
<dbReference type="Pfam" id="PF10091">
    <property type="entry name" value="Glycoamylase"/>
    <property type="match status" value="1"/>
</dbReference>
<reference evidence="8" key="1">
    <citation type="journal article" date="2012" name="Stand. Genomic Sci.">
        <title>Genome sequence of the Antarctic rhodopsins-containing flavobacterium Gillisia limnaea type strain (R-8282(T)).</title>
        <authorList>
            <person name="Riedel T."/>
            <person name="Held B."/>
            <person name="Nolan M."/>
            <person name="Lucas S."/>
            <person name="Lapidus A."/>
            <person name="Tice H."/>
            <person name="Del Rio T.G."/>
            <person name="Cheng J.F."/>
            <person name="Han C."/>
            <person name="Tapia R."/>
            <person name="Goodwin L.A."/>
            <person name="Pitluck S."/>
            <person name="Liolios K."/>
            <person name="Mavromatis K."/>
            <person name="Pagani I."/>
            <person name="Ivanova N."/>
            <person name="Mikhailova N."/>
            <person name="Pati A."/>
            <person name="Chen A."/>
            <person name="Palaniappan K."/>
            <person name="Land M."/>
            <person name="Rohde M."/>
            <person name="Tindall B.J."/>
            <person name="Detter J.C."/>
            <person name="Goker M."/>
            <person name="Bristow J."/>
            <person name="Eisen J.A."/>
            <person name="Markowitz V."/>
            <person name="Hugenholtz P."/>
            <person name="Kyrpides N.C."/>
            <person name="Klenk H.P."/>
            <person name="Woyke T."/>
        </authorList>
    </citation>
    <scope>NUCLEOTIDE SEQUENCE [LARGE SCALE GENOMIC DNA]</scope>
    <source>
        <strain evidence="8">DSM 15749 / LMG 21470 / R-8282</strain>
    </source>
</reference>
<feature type="transmembrane region" description="Helical" evidence="3">
    <location>
        <begin position="963"/>
        <end position="983"/>
    </location>
</feature>
<dbReference type="GO" id="GO:0005975">
    <property type="term" value="P:carbohydrate metabolic process"/>
    <property type="evidence" value="ECO:0007669"/>
    <property type="project" value="InterPro"/>
</dbReference>
<dbReference type="STRING" id="865937.Gilli_2913"/>
<evidence type="ECO:0000259" key="5">
    <source>
        <dbReference type="Pfam" id="PF10091"/>
    </source>
</evidence>
<feature type="transmembrane region" description="Helical" evidence="3">
    <location>
        <begin position="838"/>
        <end position="860"/>
    </location>
</feature>
<dbReference type="InterPro" id="IPR037824">
    <property type="entry name" value="GH94N_2_NdvB"/>
</dbReference>
<dbReference type="Gene3D" id="1.50.10.10">
    <property type="match status" value="1"/>
</dbReference>
<dbReference type="Gene3D" id="2.70.98.40">
    <property type="entry name" value="Glycoside hydrolase, family 65, N-terminal domain"/>
    <property type="match status" value="2"/>
</dbReference>
<sequence length="2898" mass="331380">MKEQLTVSFNINFLKESAISLARIHKASATSNNLKPIKPILEDSKQILTDTYRTLSKIVKSEKEISPASEWLMDNFYIIQEQIVQIGIDFPKAYQKNIPILGVGEHQGFPRVYEIILNMLTHTDNVLDNEVLQEYIRSYQKEETLLIGELWAIPIMIRLFLIQILAKKASRILNQKNIKIEVDKFVKKIEKEDLQEPGAFTHSISGWAKVHSKNSGLLHLLELFNQLQSAGLLQEEQKRWFKYHIDQYEITLEDAMRLEAQKQSRLQVNIKNAVISLREIAETEWSDFVEDCSIIDGILKQDPAGHYSSMDFHTRDRYRRTVEKISRNSKLSEAEVSNLALELAKDEAKNVSEDGEDLIFDKNRVKQHIGYFLVGDGYSKLIRKTGYLIPLRERIHSAFETHISLYLITVFFFTLVFIGVLWIATGAISYSPAIIIAVILIAFFPALDLSIAVVNRFFAFFLPPRILPKMNYKEGIPNDSRTLIVVPTMLSSPEDALRQIENIEIHFLANPDPGLQFAILSDFRDASEKHLKGDEAILKTAENAIKNLNERYSSSYGDKFFMLHRERLWNESENVWMGWERKRGKLEELNNLICDQAAETSYCLFAGDFLNSVSSNPVQFVITLDADTKLPPGTAKKLISTIAHPLNRALYDANKERITKGYSIIQPRISFSPESSRKTWFSKIFSGNVGIDPYSAAVSDIYQDLTGEAIFTGKGIYDVRAFHCVLYNRFPENRILSHDLIESAYLRTGLATDIELFDDYPSTYANFTKRNHRWTRGDWQIASWLFPKVPGPDGENRNPISLLSKWKIFDNLRRSLNFLFFTIFFIAGLFWLPGSGWIWVAAAFGILAFPTYVSLSSDLLNRPARVRWKLHMVKVKDNLKINTVQAISTVIILPHQAFIQLDAVCRTLYRLIISKKWLLEWTTASHIERISPNSFLGYLRIMILPVLLGISIFIIAIVKVPVYLWIVTPFFLLWSGSPLYVWFISQPIKKRTVIVSEEERLKLRMYARRTWFYFERFVNEEHYWLPPDNYQEDPPLPTVYRTSPTNIGLALVSNQTAYNLGYITIGGLLDRQQKSLNAIVSLEKHHGHLFNWYETRLGEVLNPSYISTVDSGNLAASLIVAKEAIKKVMSTKGINKNFVTGLQDTLLTIREIFKQYNNKDGLLEPSFNQILHFTNSMLNILDAEEKQIKSINLDLLRALKKDAVNLSATTILPLGSTLDDRMMENLLFWIESPLKHIEKAIDEYKCMTLSENLEINNYSANELSILFNDKYKEHTCNQLLEKWKTQAEEIVLVAEKMIDEMDFSFLYQKKRGLFSIGYNLDIAQYDKSTYDLLASEARIASYIAISKGDVPVEHWFRLSRRLTSINREEILLSWGGTMFEYLMPLLFLKSYPDTLMSNTYQNVINWQKKYGANRGLPWGLSESAYYFLNIELHYQYRTFGVPGLGLKRGLADEYVVAPYASMLALMVEPKISIDNLAEIEKSGGMGLFGFYDAIDYTASHFNAEVPFKLVKTYMVHHHGMSLIALENFLNGWTISSNFHADLRIKSCELLLQERIPRGAPIKEPHPIDAELEPGEKSSTQHIAEHSGMNELDASPPRLHTLSNGNFYAMITHAGTGYSSSNGIVLNAWKPDPTIDPLGLFIYIKDTESSKFWSAMHQPVKHKPDRYDTWFHNGKVVCSRVDDWIETTTEICVSPDDQIELRKLTFTNYSNRKRTLEVTSYAEVVLNKLVDHNAHPAFSKLFIETEFLEVHHSILANRRPRSKEENPIWLIHTFADNYQDSLIEPLHFETERSNFIGKGRSLSNPEAMDDGNVLKGFQGNVSDPIVSFRKKITLNPGEKVNLTFGLGFADSRETAIQIADMYDNQLAVNRAFDLATIYGTVELNHLAIKTSQAHYFQKLASYIFYANPTYRTDEYRLLINHKKQQDLWAYGISGDFPLVIYRINETNQLKQVKILLKAHSFWRKRGIESELLIINEHAPGYIDEVQEAIQVAIESSLERDVTNKRGGVFIYRADKIQQEDLTLLLSVAYAAFDKQLPDLSKNNRNIETTSWYSGGQEAVYLPLKEHEIDIDEIFNQKKHDLQFFNGYGGFSADGNEYHILIKRDSETGFPIFPPLPWINVIANAQFGFTVSERGAGYTWSENSRENKLTSWSNDPVTDTHSEAFYIRDELKMTYWSPCPGPVIGSGFYQIIHGFGFTSFEHNSNDLEQKLIQFVPENKSVKISKLILNNTGSESQNLSVFRYLERVLGVDRTSSSRYVIQESSADRKTLYAKNNYNNEFAGRTVFSSVANPLENALFRCTTDRQGFIGRNRSLNKPLALASEKFLDNSVIAGGDPCSAIQTIFELKPGESVTLIFLEGECKNQEEADLIIQQYSDITQVDAELDNVRAFWKNMLTKIRIATPDKSLDIMVNGWLMYQNLSSRMWARTAFYQAGGAFGFRDQLQDVTAVLYLDSKICRNQILLHAKKQFVEGDVLHWWHPPTGRGIRSKITDDRLWLPYVLEFYLKSTGDESILHEKATYISSRALDPFKLEAYLHPTVLQQEGTLYEHCCKAIDISLKFGIHGLPLIGGGDWNDGMNRVGENGKGESVWLGFFIYYVLTRFEKICRKMNDTSRANKYLKVAKELKQRLNNEGWDGKWYLRAFYDDGTPLGSSKNDECRIDAISQAWSIFSGVASKERSEQVLSAVEEHLVSEKDKFIRLLTPPFDKTDKDPGYIKGYIPGVRENGGQYTHAALWTVKAFAETGMGEKAVHYLNMINPINHSLDLASANKYKVEPFVVAADVYGESLLTGQGGWTWYTGSAGWMYRVALESVLGFQLNGDSILLNPAISENWKSYSIELRLDDEETTYHIEIDNPNGLQSGLLEGTIDDEKVHFENSPAIVSLKKDKQKHIIKLKIISKS</sequence>
<keyword evidence="3" id="KW-0812">Transmembrane</keyword>
<dbReference type="CDD" id="cd11756">
    <property type="entry name" value="GH94N_ChvB_NdvB_1_like"/>
    <property type="match status" value="1"/>
</dbReference>
<dbReference type="Pfam" id="PF17167">
    <property type="entry name" value="Glyco_hydro_94"/>
    <property type="match status" value="1"/>
</dbReference>
<dbReference type="GO" id="GO:0016757">
    <property type="term" value="F:glycosyltransferase activity"/>
    <property type="evidence" value="ECO:0007669"/>
    <property type="project" value="UniProtKB-KW"/>
</dbReference>
<feature type="transmembrane region" description="Helical" evidence="3">
    <location>
        <begin position="434"/>
        <end position="462"/>
    </location>
</feature>
<evidence type="ECO:0000256" key="2">
    <source>
        <dbReference type="ARBA" id="ARBA00022679"/>
    </source>
</evidence>
<keyword evidence="8" id="KW-1185">Reference proteome</keyword>
<evidence type="ECO:0000259" key="4">
    <source>
        <dbReference type="Pfam" id="PF06165"/>
    </source>
</evidence>
<dbReference type="HOGENOM" id="CLU_000646_0_0_10"/>
<dbReference type="Proteomes" id="UP000003844">
    <property type="component" value="Unassembled WGS sequence"/>
</dbReference>
<keyword evidence="3" id="KW-1133">Transmembrane helix</keyword>
<feature type="transmembrane region" description="Helical" evidence="3">
    <location>
        <begin position="935"/>
        <end position="957"/>
    </location>
</feature>
<dbReference type="RefSeq" id="WP_006989830.1">
    <property type="nucleotide sequence ID" value="NZ_JH594606.1"/>
</dbReference>
<feature type="transmembrane region" description="Helical" evidence="3">
    <location>
        <begin position="403"/>
        <end position="428"/>
    </location>
</feature>
<feature type="domain" description="Glycosyl hydrolase 94 catalytic" evidence="6">
    <location>
        <begin position="2388"/>
        <end position="2812"/>
    </location>
</feature>
<evidence type="ECO:0000259" key="6">
    <source>
        <dbReference type="Pfam" id="PF17167"/>
    </source>
</evidence>
<feature type="domain" description="Glycosyl hydrolase 94 supersandwich" evidence="4">
    <location>
        <begin position="1595"/>
        <end position="1863"/>
    </location>
</feature>
<evidence type="ECO:0000256" key="3">
    <source>
        <dbReference type="SAM" id="Phobius"/>
    </source>
</evidence>
<dbReference type="OrthoDB" id="9769991at2"/>
<dbReference type="InterPro" id="IPR019282">
    <property type="entry name" value="Glycoamylase-like_cons_dom"/>
</dbReference>
<organism evidence="7 8">
    <name type="scientific">Gillisia limnaea (strain DSM 15749 / LMG 21470 / R-8282)</name>
    <dbReference type="NCBI Taxonomy" id="865937"/>
    <lineage>
        <taxon>Bacteria</taxon>
        <taxon>Pseudomonadati</taxon>
        <taxon>Bacteroidota</taxon>
        <taxon>Flavobacteriia</taxon>
        <taxon>Flavobacteriales</taxon>
        <taxon>Flavobacteriaceae</taxon>
        <taxon>Gillisia</taxon>
    </lineage>
</organism>
<keyword evidence="3" id="KW-0472">Membrane</keyword>
<keyword evidence="2 7" id="KW-0808">Transferase</keyword>
<dbReference type="SUPFAM" id="SSF74650">
    <property type="entry name" value="Galactose mutarotase-like"/>
    <property type="match status" value="2"/>
</dbReference>
<dbReference type="InterPro" id="IPR012341">
    <property type="entry name" value="6hp_glycosidase-like_sf"/>
</dbReference>
<feature type="domain" description="Glycosyl hydrolase 94 supersandwich" evidence="4">
    <location>
        <begin position="2112"/>
        <end position="2374"/>
    </location>
</feature>
<evidence type="ECO:0000256" key="1">
    <source>
        <dbReference type="ARBA" id="ARBA00022676"/>
    </source>
</evidence>
<accession>H2C0A8</accession>
<dbReference type="SUPFAM" id="SSF48208">
    <property type="entry name" value="Six-hairpin glycosidases"/>
    <property type="match status" value="1"/>
</dbReference>
<name>H2C0A8_GILLR</name>
<dbReference type="Gene3D" id="1.50.10.140">
    <property type="match status" value="2"/>
</dbReference>
<dbReference type="InterPro" id="IPR052047">
    <property type="entry name" value="GH94_Enzymes"/>
</dbReference>
<feature type="transmembrane region" description="Helical" evidence="3">
    <location>
        <begin position="815"/>
        <end position="832"/>
    </location>
</feature>
<dbReference type="SMART" id="SM01068">
    <property type="entry name" value="CBM_X"/>
    <property type="match status" value="2"/>
</dbReference>
<evidence type="ECO:0000313" key="7">
    <source>
        <dbReference type="EMBL" id="EHQ03524.1"/>
    </source>
</evidence>
<dbReference type="InterPro" id="IPR033432">
    <property type="entry name" value="GH94_catalytic"/>
</dbReference>
<dbReference type="EMBL" id="JH594606">
    <property type="protein sequence ID" value="EHQ03524.1"/>
    <property type="molecule type" value="Genomic_DNA"/>
</dbReference>
<dbReference type="GO" id="GO:0030246">
    <property type="term" value="F:carbohydrate binding"/>
    <property type="evidence" value="ECO:0007669"/>
    <property type="project" value="InterPro"/>
</dbReference>
<dbReference type="CDD" id="cd11753">
    <property type="entry name" value="GH94N_ChvB_NdvB_2_like"/>
    <property type="match status" value="1"/>
</dbReference>
<gene>
    <name evidence="7" type="ORF">Gilli_2913</name>
</gene>
<feature type="transmembrane region" description="Helical" evidence="3">
    <location>
        <begin position="145"/>
        <end position="166"/>
    </location>
</feature>
<dbReference type="PANTHER" id="PTHR37469:SF2">
    <property type="entry name" value="CELLOBIONIC ACID PHOSPHORYLASE"/>
    <property type="match status" value="1"/>
</dbReference>
<dbReference type="PANTHER" id="PTHR37469">
    <property type="entry name" value="CELLOBIONIC ACID PHOSPHORYLASE-RELATED"/>
    <property type="match status" value="1"/>
</dbReference>